<dbReference type="Proteomes" id="UP000230607">
    <property type="component" value="Chromosome 1"/>
</dbReference>
<feature type="transmembrane region" description="Helical" evidence="1">
    <location>
        <begin position="26"/>
        <end position="44"/>
    </location>
</feature>
<feature type="transmembrane region" description="Helical" evidence="1">
    <location>
        <begin position="56"/>
        <end position="77"/>
    </location>
</feature>
<protein>
    <submittedName>
        <fullName evidence="2">Uncharacterized protein</fullName>
    </submittedName>
</protein>
<evidence type="ECO:0000256" key="1">
    <source>
        <dbReference type="SAM" id="Phobius"/>
    </source>
</evidence>
<evidence type="ECO:0000313" key="2">
    <source>
        <dbReference type="EMBL" id="SMH72299.1"/>
    </source>
</evidence>
<dbReference type="EMBL" id="LT841358">
    <property type="protein sequence ID" value="SMH72299.1"/>
    <property type="molecule type" value="Genomic_DNA"/>
</dbReference>
<accession>A0A2H1FHQ3</accession>
<proteinExistence type="predicted"/>
<keyword evidence="1" id="KW-0812">Transmembrane</keyword>
<evidence type="ECO:0000313" key="3">
    <source>
        <dbReference type="Proteomes" id="UP000230607"/>
    </source>
</evidence>
<keyword evidence="1" id="KW-1133">Transmembrane helix</keyword>
<organism evidence="2 3">
    <name type="scientific">Candidatus Nitrosotalea okcheonensis</name>
    <dbReference type="NCBI Taxonomy" id="1903276"/>
    <lineage>
        <taxon>Archaea</taxon>
        <taxon>Nitrososphaerota</taxon>
        <taxon>Nitrososphaeria</taxon>
        <taxon>Nitrosotaleales</taxon>
        <taxon>Nitrosotaleaceae</taxon>
        <taxon>Nitrosotalea</taxon>
    </lineage>
</organism>
<reference evidence="3" key="1">
    <citation type="submission" date="2017-03" db="EMBL/GenBank/DDBJ databases">
        <authorList>
            <person name="Herbold C."/>
        </authorList>
    </citation>
    <scope>NUCLEOTIDE SEQUENCE [LARGE SCALE GENOMIC DNA]</scope>
</reference>
<gene>
    <name evidence="2" type="ORF">NCS_30139</name>
</gene>
<feature type="transmembrane region" description="Helical" evidence="1">
    <location>
        <begin position="89"/>
        <end position="110"/>
    </location>
</feature>
<dbReference type="AlphaFoldDB" id="A0A2H1FHQ3"/>
<keyword evidence="1" id="KW-0472">Membrane</keyword>
<keyword evidence="3" id="KW-1185">Reference proteome</keyword>
<sequence length="178" mass="20479">MIGFISLGSLFSISIFLLIKRINKSFPWIVFGTMGILSTMFTSLGRFNVRLPDTNYFIIMSTFTQIALLVVVTILLLEIRKSKNKKLRWSTTIIYVFFIAMEMIALSTSYQDGFKYEIAGYEALIPYLDCMHIPSSPEKCNYFNVFGDPKNSWESAKDVSTVFNILLERKATFFQIHS</sequence>
<name>A0A2H1FHQ3_9ARCH</name>